<dbReference type="InterPro" id="IPR027417">
    <property type="entry name" value="P-loop_NTPase"/>
</dbReference>
<dbReference type="Pfam" id="PF13401">
    <property type="entry name" value="AAA_22"/>
    <property type="match status" value="1"/>
</dbReference>
<dbReference type="GO" id="GO:0016887">
    <property type="term" value="F:ATP hydrolysis activity"/>
    <property type="evidence" value="ECO:0007669"/>
    <property type="project" value="InterPro"/>
</dbReference>
<evidence type="ECO:0000313" key="2">
    <source>
        <dbReference type="EMBL" id="OWK97072.1"/>
    </source>
</evidence>
<evidence type="ECO:0000259" key="1">
    <source>
        <dbReference type="Pfam" id="PF13401"/>
    </source>
</evidence>
<dbReference type="SUPFAM" id="SSF52540">
    <property type="entry name" value="P-loop containing nucleoside triphosphate hydrolases"/>
    <property type="match status" value="1"/>
</dbReference>
<evidence type="ECO:0000313" key="3">
    <source>
        <dbReference type="Proteomes" id="UP000197587"/>
    </source>
</evidence>
<dbReference type="AlphaFoldDB" id="A0A246B6R7"/>
<dbReference type="RefSeq" id="WP_031502145.1">
    <property type="nucleotide sequence ID" value="NZ_JASZ02000045.1"/>
</dbReference>
<keyword evidence="3" id="KW-1185">Reference proteome</keyword>
<dbReference type="Proteomes" id="UP000197587">
    <property type="component" value="Unassembled WGS sequence"/>
</dbReference>
<gene>
    <name evidence="2" type="ORF">AP75_13145</name>
</gene>
<feature type="domain" description="ORC1/DEAH AAA+ ATPase" evidence="1">
    <location>
        <begin position="89"/>
        <end position="208"/>
    </location>
</feature>
<name>A0A246B6R7_9FLAO</name>
<accession>A0A246B6R7</accession>
<dbReference type="EMBL" id="JASZ02000045">
    <property type="protein sequence ID" value="OWK97072.1"/>
    <property type="molecule type" value="Genomic_DNA"/>
</dbReference>
<sequence length="287" mass="32652">MDQKEKIAIVNQLRLYVAQKGSQNKAAASLKGASSAVVSHLLSGNWEPYTDDMFRKIGAQIGYNSKDWQFAPTTNVVEVYNMLEDAKTNALVLSIIGRASAGKSTATKKFESENKNVVRIECGQYWDRKLFLQEILSQLGDKNPSVRIADMMRDIVLKFKAMDMPQLIIDEVDKIDDKVLLFLITLYNELKGHCSIIILATYYLKKRFEDGIRLRKKGYEELVSRFGRFYELEDTTYTDIKAVCESNGLTDENNIKIIARNSKGDLRAVSDSIIALRIDEKRKLTDQ</sequence>
<reference evidence="2 3" key="1">
    <citation type="submission" date="2017-05" db="EMBL/GenBank/DDBJ databases">
        <title>Genome of Chryseobacterium haifense.</title>
        <authorList>
            <person name="Newman J.D."/>
        </authorList>
    </citation>
    <scope>NUCLEOTIDE SEQUENCE [LARGE SCALE GENOMIC DNA]</scope>
    <source>
        <strain evidence="2 3">DSM 19056</strain>
    </source>
</reference>
<comment type="caution">
    <text evidence="2">The sequence shown here is derived from an EMBL/GenBank/DDBJ whole genome shotgun (WGS) entry which is preliminary data.</text>
</comment>
<organism evidence="2 3">
    <name type="scientific">Kaistella haifensis DSM 19056</name>
    <dbReference type="NCBI Taxonomy" id="1450526"/>
    <lineage>
        <taxon>Bacteria</taxon>
        <taxon>Pseudomonadati</taxon>
        <taxon>Bacteroidota</taxon>
        <taxon>Flavobacteriia</taxon>
        <taxon>Flavobacteriales</taxon>
        <taxon>Weeksellaceae</taxon>
        <taxon>Chryseobacterium group</taxon>
        <taxon>Kaistella</taxon>
    </lineage>
</organism>
<proteinExistence type="predicted"/>
<protein>
    <recommendedName>
        <fullName evidence="1">ORC1/DEAH AAA+ ATPase domain-containing protein</fullName>
    </recommendedName>
</protein>
<dbReference type="Gene3D" id="3.40.50.300">
    <property type="entry name" value="P-loop containing nucleotide triphosphate hydrolases"/>
    <property type="match status" value="1"/>
</dbReference>
<dbReference type="InterPro" id="IPR049945">
    <property type="entry name" value="AAA_22"/>
</dbReference>